<reference evidence="6 7" key="1">
    <citation type="submission" date="2020-05" db="EMBL/GenBank/DDBJ databases">
        <title>Nakamurella sp. DB0629 isolated from air conditioner.</title>
        <authorList>
            <person name="Kim D.H."/>
            <person name="Kim D.-U."/>
        </authorList>
    </citation>
    <scope>NUCLEOTIDE SEQUENCE [LARGE SCALE GENOMIC DNA]</scope>
    <source>
        <strain evidence="6 7">DB0629</strain>
    </source>
</reference>
<evidence type="ECO:0000256" key="1">
    <source>
        <dbReference type="ARBA" id="ARBA00001933"/>
    </source>
</evidence>
<comment type="similarity">
    <text evidence="4">Belongs to the class-I pyridoxal-phosphate-dependent aminotransferase family.</text>
</comment>
<name>A0A849ACL2_9ACTN</name>
<keyword evidence="2 4" id="KW-0032">Aminotransferase</keyword>
<keyword evidence="3 4" id="KW-0808">Transferase</keyword>
<comment type="caution">
    <text evidence="6">The sequence shown here is derived from an EMBL/GenBank/DDBJ whole genome shotgun (WGS) entry which is preliminary data.</text>
</comment>
<accession>A0A849ACL2</accession>
<dbReference type="GO" id="GO:0008483">
    <property type="term" value="F:transaminase activity"/>
    <property type="evidence" value="ECO:0007669"/>
    <property type="project" value="UniProtKB-KW"/>
</dbReference>
<evidence type="ECO:0000313" key="7">
    <source>
        <dbReference type="Proteomes" id="UP000562984"/>
    </source>
</evidence>
<proteinExistence type="inferred from homology"/>
<dbReference type="Proteomes" id="UP000562984">
    <property type="component" value="Unassembled WGS sequence"/>
</dbReference>
<dbReference type="InterPro" id="IPR015424">
    <property type="entry name" value="PyrdxlP-dep_Trfase"/>
</dbReference>
<dbReference type="SUPFAM" id="SSF53383">
    <property type="entry name" value="PLP-dependent transferases"/>
    <property type="match status" value="1"/>
</dbReference>
<dbReference type="Gene3D" id="3.40.640.10">
    <property type="entry name" value="Type I PLP-dependent aspartate aminotransferase-like (Major domain)"/>
    <property type="match status" value="1"/>
</dbReference>
<dbReference type="EMBL" id="JABEND010000012">
    <property type="protein sequence ID" value="NNG37326.1"/>
    <property type="molecule type" value="Genomic_DNA"/>
</dbReference>
<dbReference type="Pfam" id="PF00155">
    <property type="entry name" value="Aminotran_1_2"/>
    <property type="match status" value="1"/>
</dbReference>
<dbReference type="AlphaFoldDB" id="A0A849ACL2"/>
<dbReference type="InterPro" id="IPR015422">
    <property type="entry name" value="PyrdxlP-dep_Trfase_small"/>
</dbReference>
<dbReference type="InterPro" id="IPR050881">
    <property type="entry name" value="LL-DAP_aminotransferase"/>
</dbReference>
<dbReference type="PANTHER" id="PTHR42832:SF3">
    <property type="entry name" value="L-GLUTAMINE--4-(METHYLSULFANYL)-2-OXOBUTANOATE AMINOTRANSFERASE"/>
    <property type="match status" value="1"/>
</dbReference>
<dbReference type="EC" id="2.6.1.-" evidence="4"/>
<evidence type="ECO:0000256" key="2">
    <source>
        <dbReference type="ARBA" id="ARBA00022576"/>
    </source>
</evidence>
<evidence type="ECO:0000259" key="5">
    <source>
        <dbReference type="Pfam" id="PF00155"/>
    </source>
</evidence>
<dbReference type="InterPro" id="IPR015421">
    <property type="entry name" value="PyrdxlP-dep_Trfase_major"/>
</dbReference>
<keyword evidence="7" id="KW-1185">Reference proteome</keyword>
<evidence type="ECO:0000313" key="6">
    <source>
        <dbReference type="EMBL" id="NNG37326.1"/>
    </source>
</evidence>
<feature type="domain" description="Aminotransferase class I/classII large" evidence="5">
    <location>
        <begin position="34"/>
        <end position="368"/>
    </location>
</feature>
<gene>
    <name evidence="6" type="ORF">HKD39_16790</name>
</gene>
<dbReference type="InterPro" id="IPR004839">
    <property type="entry name" value="Aminotransferase_I/II_large"/>
</dbReference>
<protein>
    <recommendedName>
        <fullName evidence="4">Aminotransferase</fullName>
        <ecNumber evidence="4">2.6.1.-</ecNumber>
    </recommendedName>
</protein>
<dbReference type="CDD" id="cd00609">
    <property type="entry name" value="AAT_like"/>
    <property type="match status" value="1"/>
</dbReference>
<dbReference type="RefSeq" id="WP_171201025.1">
    <property type="nucleotide sequence ID" value="NZ_JABEND010000012.1"/>
</dbReference>
<dbReference type="NCBIfam" id="TIGR03539">
    <property type="entry name" value="DapC_actino"/>
    <property type="match status" value="1"/>
</dbReference>
<evidence type="ECO:0000256" key="3">
    <source>
        <dbReference type="ARBA" id="ARBA00022679"/>
    </source>
</evidence>
<dbReference type="InterPro" id="IPR019880">
    <property type="entry name" value="OxyQ"/>
</dbReference>
<dbReference type="PROSITE" id="PS00105">
    <property type="entry name" value="AA_TRANSFER_CLASS_1"/>
    <property type="match status" value="1"/>
</dbReference>
<dbReference type="Gene3D" id="3.90.1150.10">
    <property type="entry name" value="Aspartate Aminotransferase, domain 1"/>
    <property type="match status" value="1"/>
</dbReference>
<organism evidence="6 7">
    <name type="scientific">Nakamurella aerolata</name>
    <dbReference type="NCBI Taxonomy" id="1656892"/>
    <lineage>
        <taxon>Bacteria</taxon>
        <taxon>Bacillati</taxon>
        <taxon>Actinomycetota</taxon>
        <taxon>Actinomycetes</taxon>
        <taxon>Nakamurellales</taxon>
        <taxon>Nakamurellaceae</taxon>
        <taxon>Nakamurella</taxon>
    </lineage>
</organism>
<dbReference type="PANTHER" id="PTHR42832">
    <property type="entry name" value="AMINO ACID AMINOTRANSFERASE"/>
    <property type="match status" value="1"/>
</dbReference>
<sequence length="370" mass="39200">MTQAAGPLPGRLGDFVWDSLKTARARAGQHPDGIVDLSIGTPVDPVPTTVRSALSAASDWPGYPTVHGTAELRQAYSQWLLRSHGVDDVDPENVVPTPGSKELVASLPGQLGLGPDDMVGIPPLAYPTYEVGARQCGADIVRVADGAALPDRVRMIWLNSPSNPTGRVSSPEKLRKIVRWARANDVLLASDECYLDLGWDAHPVSILHPDVCEGDYSGLLAVHSLSKRSNMAGYRIGFVTGDPTLVQQLLADRKQLGAIVPGPIQAAATAALNDDSHVLVQRTRYGARRDGLAEAFAGAGFRSSDDDGTAGLYLWLTRGEPAMDTVEALAEQGILVAPGTFYGPAGARHIRVAVTATDERVKAAVQRLAG</sequence>
<dbReference type="GO" id="GO:0030170">
    <property type="term" value="F:pyridoxal phosphate binding"/>
    <property type="evidence" value="ECO:0007669"/>
    <property type="project" value="InterPro"/>
</dbReference>
<evidence type="ECO:0000256" key="4">
    <source>
        <dbReference type="RuleBase" id="RU000481"/>
    </source>
</evidence>
<comment type="cofactor">
    <cofactor evidence="1 4">
        <name>pyridoxal 5'-phosphate</name>
        <dbReference type="ChEBI" id="CHEBI:597326"/>
    </cofactor>
</comment>
<dbReference type="InterPro" id="IPR004838">
    <property type="entry name" value="NHTrfase_class1_PyrdxlP-BS"/>
</dbReference>